<sequence>MMKKKLLAGALGLSMLASMGAGAYAASNLQEIKAYLNSGLKFKVDGVPVQLRDGNGSTVLPITYNGTTYLPVRAVSDALGVAVNYDAKAGTVHLGERSEGVSIVDGFEDMYQTKDPSKTSYNGKDYKEVYFNNAAGSRSGSFMLYPKKKYQKLYLQVAAVGKDIEELKIQESGSLKELLQTSVTMDEGLKTIEVDIGGIEALYINADLVDGGAMFVPLIASYYK</sequence>
<accession>A0ABW2FJS7</accession>
<evidence type="ECO:0000256" key="1">
    <source>
        <dbReference type="SAM" id="SignalP"/>
    </source>
</evidence>
<evidence type="ECO:0000313" key="4">
    <source>
        <dbReference type="Proteomes" id="UP001596378"/>
    </source>
</evidence>
<evidence type="ECO:0000259" key="2">
    <source>
        <dbReference type="Pfam" id="PF07833"/>
    </source>
</evidence>
<comment type="caution">
    <text evidence="3">The sequence shown here is derived from an EMBL/GenBank/DDBJ whole genome shotgun (WGS) entry which is preliminary data.</text>
</comment>
<feature type="domain" description="Copper amine oxidase-like N-terminal" evidence="2">
    <location>
        <begin position="58"/>
        <end position="102"/>
    </location>
</feature>
<reference evidence="4" key="1">
    <citation type="journal article" date="2019" name="Int. J. Syst. Evol. Microbiol.">
        <title>The Global Catalogue of Microorganisms (GCM) 10K type strain sequencing project: providing services to taxonomists for standard genome sequencing and annotation.</title>
        <authorList>
            <consortium name="The Broad Institute Genomics Platform"/>
            <consortium name="The Broad Institute Genome Sequencing Center for Infectious Disease"/>
            <person name="Wu L."/>
            <person name="Ma J."/>
        </authorList>
    </citation>
    <scope>NUCLEOTIDE SEQUENCE [LARGE SCALE GENOMIC DNA]</scope>
    <source>
        <strain evidence="4">KCTC 12907</strain>
    </source>
</reference>
<feature type="chain" id="PRO_5045575167" evidence="1">
    <location>
        <begin position="26"/>
        <end position="224"/>
    </location>
</feature>
<feature type="signal peptide" evidence="1">
    <location>
        <begin position="1"/>
        <end position="25"/>
    </location>
</feature>
<dbReference type="EMBL" id="JBHTAI010000034">
    <property type="protein sequence ID" value="MFC7153423.1"/>
    <property type="molecule type" value="Genomic_DNA"/>
</dbReference>
<dbReference type="RefSeq" id="WP_378050508.1">
    <property type="nucleotide sequence ID" value="NZ_JBHMDN010000027.1"/>
</dbReference>
<dbReference type="InterPro" id="IPR012854">
    <property type="entry name" value="Cu_amine_oxidase-like_N"/>
</dbReference>
<keyword evidence="4" id="KW-1185">Reference proteome</keyword>
<proteinExistence type="predicted"/>
<dbReference type="Proteomes" id="UP001596378">
    <property type="component" value="Unassembled WGS sequence"/>
</dbReference>
<keyword evidence="1" id="KW-0732">Signal</keyword>
<dbReference type="Pfam" id="PF07833">
    <property type="entry name" value="Cu_amine_oxidN1"/>
    <property type="match status" value="1"/>
</dbReference>
<name>A0ABW2FJS7_9BACL</name>
<gene>
    <name evidence="3" type="ORF">ACFQMJ_33275</name>
</gene>
<organism evidence="3 4">
    <name type="scientific">Cohnella cellulosilytica</name>
    <dbReference type="NCBI Taxonomy" id="986710"/>
    <lineage>
        <taxon>Bacteria</taxon>
        <taxon>Bacillati</taxon>
        <taxon>Bacillota</taxon>
        <taxon>Bacilli</taxon>
        <taxon>Bacillales</taxon>
        <taxon>Paenibacillaceae</taxon>
        <taxon>Cohnella</taxon>
    </lineage>
</organism>
<protein>
    <submittedName>
        <fullName evidence="3">Stalk domain-containing protein</fullName>
    </submittedName>
</protein>
<evidence type="ECO:0000313" key="3">
    <source>
        <dbReference type="EMBL" id="MFC7153423.1"/>
    </source>
</evidence>